<evidence type="ECO:0000313" key="1">
    <source>
        <dbReference type="EMBL" id="TGL58632.1"/>
    </source>
</evidence>
<gene>
    <name evidence="1" type="ORF">EHQ62_17205</name>
</gene>
<comment type="caution">
    <text evidence="1">The sequence shown here is derived from an EMBL/GenBank/DDBJ whole genome shotgun (WGS) entry which is preliminary data.</text>
</comment>
<keyword evidence="2" id="KW-1185">Reference proteome</keyword>
<proteinExistence type="predicted"/>
<organism evidence="1 2">
    <name type="scientific">Leptospira jelokensis</name>
    <dbReference type="NCBI Taxonomy" id="2484931"/>
    <lineage>
        <taxon>Bacteria</taxon>
        <taxon>Pseudomonadati</taxon>
        <taxon>Spirochaetota</taxon>
        <taxon>Spirochaetia</taxon>
        <taxon>Leptospirales</taxon>
        <taxon>Leptospiraceae</taxon>
        <taxon>Leptospira</taxon>
    </lineage>
</organism>
<dbReference type="Proteomes" id="UP000297567">
    <property type="component" value="Unassembled WGS sequence"/>
</dbReference>
<name>A0A4Z0ZWQ0_9LEPT</name>
<dbReference type="RefSeq" id="WP_135645124.1">
    <property type="nucleotide sequence ID" value="NZ_RQGH01000035.1"/>
</dbReference>
<dbReference type="EMBL" id="RQGH01000035">
    <property type="protein sequence ID" value="TGL58632.1"/>
    <property type="molecule type" value="Genomic_DNA"/>
</dbReference>
<protein>
    <submittedName>
        <fullName evidence="1">Uncharacterized protein</fullName>
    </submittedName>
</protein>
<sequence length="224" mass="26714">MPSRQEISYSTARDKLDLIIQHSSAEVRIHLKTLSKERTAITTQLMKEWVARYAPHIRGFTDSFDPTDIQTRLSDAYFEYIKYSFMYRFLNGLQNNTLYRKIFSFELHFLSKAKVLEVTNKQNYSELSDDEALFHISPLGHFLSYKLQKEFHVTPKNISDIDKERRIYDFILDTIRVSFTEFFSQYSDQKTIPLDSFREFLKHPNNINIEAVFKQIEKRPFKIL</sequence>
<accession>A0A4Z0ZWQ0</accession>
<dbReference type="AlphaFoldDB" id="A0A4Z0ZWQ0"/>
<evidence type="ECO:0000313" key="2">
    <source>
        <dbReference type="Proteomes" id="UP000297567"/>
    </source>
</evidence>
<reference evidence="1" key="1">
    <citation type="journal article" date="2019" name="PLoS Negl. Trop. Dis.">
        <title>Revisiting the worldwide diversity of Leptospira species in the environment.</title>
        <authorList>
            <person name="Vincent A.T."/>
            <person name="Schiettekatte O."/>
            <person name="Bourhy P."/>
            <person name="Veyrier F.J."/>
            <person name="Picardeau M."/>
        </authorList>
    </citation>
    <scope>NUCLEOTIDE SEQUENCE [LARGE SCALE GENOMIC DNA]</scope>
    <source>
        <strain evidence="1">201702451</strain>
    </source>
</reference>